<dbReference type="OrthoDB" id="4082971at2759"/>
<dbReference type="EMBL" id="KV454429">
    <property type="protein sequence ID" value="ODQ80838.1"/>
    <property type="molecule type" value="Genomic_DNA"/>
</dbReference>
<dbReference type="Proteomes" id="UP000094336">
    <property type="component" value="Unassembled WGS sequence"/>
</dbReference>
<protein>
    <submittedName>
        <fullName evidence="1">Uncharacterized protein</fullName>
    </submittedName>
</protein>
<name>A0A1E3QT69_9ASCO</name>
<evidence type="ECO:0000313" key="2">
    <source>
        <dbReference type="Proteomes" id="UP000094336"/>
    </source>
</evidence>
<accession>A0A1E3QT69</accession>
<evidence type="ECO:0000313" key="1">
    <source>
        <dbReference type="EMBL" id="ODQ80838.1"/>
    </source>
</evidence>
<sequence length="174" mass="19952">MSEPHTPTQESAVLEIATAELLLQDPQPKVTPSSQADKSAVVFTRTSGNIKQRKGQTDEEYRAQRDQFWKSGPRLNTGDWFLEYPIQNFKNESKTDKTQLLHTAELCYFRRDYTKCLELVAFGMKLFNAEAVLAEEKKAPVDLPGRHAKKPKLDRHIQELLEIKEKCLAKMETS</sequence>
<reference evidence="2" key="1">
    <citation type="submission" date="2016-05" db="EMBL/GenBank/DDBJ databases">
        <title>Comparative genomics of biotechnologically important yeasts.</title>
        <authorList>
            <consortium name="DOE Joint Genome Institute"/>
            <person name="Riley R."/>
            <person name="Haridas S."/>
            <person name="Wolfe K.H."/>
            <person name="Lopes M.R."/>
            <person name="Hittinger C.T."/>
            <person name="Goker M."/>
            <person name="Salamov A."/>
            <person name="Wisecaver J."/>
            <person name="Long T.M."/>
            <person name="Aerts A.L."/>
            <person name="Barry K."/>
            <person name="Choi C."/>
            <person name="Clum A."/>
            <person name="Coughlan A.Y."/>
            <person name="Deshpande S."/>
            <person name="Douglass A.P."/>
            <person name="Hanson S.J."/>
            <person name="Klenk H.-P."/>
            <person name="Labutti K."/>
            <person name="Lapidus A."/>
            <person name="Lindquist E."/>
            <person name="Lipzen A."/>
            <person name="Meier-Kolthoff J.P."/>
            <person name="Ohm R.A."/>
            <person name="Otillar R.P."/>
            <person name="Pangilinan J."/>
            <person name="Peng Y."/>
            <person name="Rokas A."/>
            <person name="Rosa C.A."/>
            <person name="Scheuner C."/>
            <person name="Sibirny A.A."/>
            <person name="Slot J.C."/>
            <person name="Stielow J.B."/>
            <person name="Sun H."/>
            <person name="Kurtzman C.P."/>
            <person name="Blackwell M."/>
            <person name="Grigoriev I.V."/>
            <person name="Jeffries T.W."/>
        </authorList>
    </citation>
    <scope>NUCLEOTIDE SEQUENCE [LARGE SCALE GENOMIC DNA]</scope>
    <source>
        <strain evidence="2">NRRL Y-12698</strain>
    </source>
</reference>
<dbReference type="RefSeq" id="XP_018986166.1">
    <property type="nucleotide sequence ID" value="XM_019128612.1"/>
</dbReference>
<dbReference type="AlphaFoldDB" id="A0A1E3QT69"/>
<gene>
    <name evidence="1" type="ORF">BABINDRAFT_161042</name>
</gene>
<keyword evidence="2" id="KW-1185">Reference proteome</keyword>
<proteinExistence type="predicted"/>
<organism evidence="1 2">
    <name type="scientific">Babjeviella inositovora NRRL Y-12698</name>
    <dbReference type="NCBI Taxonomy" id="984486"/>
    <lineage>
        <taxon>Eukaryota</taxon>
        <taxon>Fungi</taxon>
        <taxon>Dikarya</taxon>
        <taxon>Ascomycota</taxon>
        <taxon>Saccharomycotina</taxon>
        <taxon>Pichiomycetes</taxon>
        <taxon>Serinales incertae sedis</taxon>
        <taxon>Babjeviella</taxon>
    </lineage>
</organism>
<dbReference type="GeneID" id="30146465"/>